<dbReference type="Pfam" id="PF08441">
    <property type="entry name" value="Integrin_A_Ig_1"/>
    <property type="match status" value="1"/>
</dbReference>
<evidence type="ECO:0000256" key="13">
    <source>
        <dbReference type="RuleBase" id="RU003762"/>
    </source>
</evidence>
<feature type="chain" id="PRO_5033114015" description="Integrin alpha-2 domain-containing protein" evidence="13">
    <location>
        <begin position="26"/>
        <end position="943"/>
    </location>
</feature>
<dbReference type="Gene3D" id="2.60.40.1530">
    <property type="entry name" value="ntegrin, alpha v. Chain A, domain 4"/>
    <property type="match status" value="1"/>
</dbReference>
<keyword evidence="11" id="KW-0325">Glycoprotein</keyword>
<keyword evidence="10 13" id="KW-0675">Receptor</keyword>
<evidence type="ECO:0000313" key="19">
    <source>
        <dbReference type="Proteomes" id="UP000597762"/>
    </source>
</evidence>
<evidence type="ECO:0000259" key="16">
    <source>
        <dbReference type="Pfam" id="PF20805"/>
    </source>
</evidence>
<dbReference type="Proteomes" id="UP000597762">
    <property type="component" value="Unassembled WGS sequence"/>
</dbReference>
<dbReference type="Pfam" id="PF20806">
    <property type="entry name" value="Integrin_A_Ig_3"/>
    <property type="match status" value="1"/>
</dbReference>
<keyword evidence="9 13" id="KW-0472">Membrane</keyword>
<evidence type="ECO:0000256" key="14">
    <source>
        <dbReference type="SAM" id="MobiDB-lite"/>
    </source>
</evidence>
<dbReference type="InterPro" id="IPR013517">
    <property type="entry name" value="FG-GAP"/>
</dbReference>
<dbReference type="PANTHER" id="PTHR23220">
    <property type="entry name" value="INTEGRIN ALPHA"/>
    <property type="match status" value="1"/>
</dbReference>
<feature type="transmembrane region" description="Helical" evidence="13">
    <location>
        <begin position="753"/>
        <end position="779"/>
    </location>
</feature>
<evidence type="ECO:0000256" key="6">
    <source>
        <dbReference type="ARBA" id="ARBA00022889"/>
    </source>
</evidence>
<dbReference type="OrthoDB" id="5317514at2759"/>
<evidence type="ECO:0008006" key="20">
    <source>
        <dbReference type="Google" id="ProtNLM"/>
    </source>
</evidence>
<dbReference type="GO" id="GO:0098609">
    <property type="term" value="P:cell-cell adhesion"/>
    <property type="evidence" value="ECO:0007669"/>
    <property type="project" value="TreeGrafter"/>
</dbReference>
<comment type="subcellular location">
    <subcellularLocation>
        <location evidence="1 13">Membrane</location>
        <topology evidence="1 13">Single-pass type I membrane protein</topology>
    </subcellularLocation>
</comment>
<dbReference type="GO" id="GO:0007229">
    <property type="term" value="P:integrin-mediated signaling pathway"/>
    <property type="evidence" value="ECO:0007669"/>
    <property type="project" value="UniProtKB-KW"/>
</dbReference>
<keyword evidence="19" id="KW-1185">Reference proteome</keyword>
<dbReference type="SUPFAM" id="SSF69318">
    <property type="entry name" value="Integrin alpha N-terminal domain"/>
    <property type="match status" value="1"/>
</dbReference>
<evidence type="ECO:0000256" key="1">
    <source>
        <dbReference type="ARBA" id="ARBA00004479"/>
    </source>
</evidence>
<accession>A0A812DBN6</accession>
<evidence type="ECO:0000256" key="4">
    <source>
        <dbReference type="ARBA" id="ARBA00022729"/>
    </source>
</evidence>
<keyword evidence="8 13" id="KW-0401">Integrin</keyword>
<dbReference type="PROSITE" id="PS51470">
    <property type="entry name" value="FG_GAP"/>
    <property type="match status" value="3"/>
</dbReference>
<dbReference type="GO" id="GO:0005178">
    <property type="term" value="F:integrin binding"/>
    <property type="evidence" value="ECO:0007669"/>
    <property type="project" value="TreeGrafter"/>
</dbReference>
<evidence type="ECO:0000256" key="10">
    <source>
        <dbReference type="ARBA" id="ARBA00023170"/>
    </source>
</evidence>
<evidence type="ECO:0000256" key="11">
    <source>
        <dbReference type="ARBA" id="ARBA00023180"/>
    </source>
</evidence>
<feature type="compositionally biased region" description="Polar residues" evidence="14">
    <location>
        <begin position="621"/>
        <end position="631"/>
    </location>
</feature>
<dbReference type="Pfam" id="PF20805">
    <property type="entry name" value="Integrin_A_Ig_2"/>
    <property type="match status" value="1"/>
</dbReference>
<comment type="caution">
    <text evidence="18">The sequence shown here is derived from an EMBL/GenBank/DDBJ whole genome shotgun (WGS) entry which is preliminary data.</text>
</comment>
<feature type="repeat" description="FG-GAP" evidence="12">
    <location>
        <begin position="18"/>
        <end position="78"/>
    </location>
</feature>
<feature type="repeat" description="FG-GAP" evidence="12">
    <location>
        <begin position="153"/>
        <end position="215"/>
    </location>
</feature>
<dbReference type="InterPro" id="IPR013649">
    <property type="entry name" value="Integrin_alpha_Ig-like_1"/>
</dbReference>
<evidence type="ECO:0000256" key="8">
    <source>
        <dbReference type="ARBA" id="ARBA00023037"/>
    </source>
</evidence>
<keyword evidence="3 13" id="KW-0812">Transmembrane</keyword>
<reference evidence="18" key="1">
    <citation type="submission" date="2021-01" db="EMBL/GenBank/DDBJ databases">
        <authorList>
            <person name="Li R."/>
            <person name="Bekaert M."/>
        </authorList>
    </citation>
    <scope>NUCLEOTIDE SEQUENCE</scope>
    <source>
        <strain evidence="18">Farmed</strain>
    </source>
</reference>
<dbReference type="PROSITE" id="PS00242">
    <property type="entry name" value="INTEGRIN_ALPHA"/>
    <property type="match status" value="1"/>
</dbReference>
<keyword evidence="7 13" id="KW-1133">Transmembrane helix</keyword>
<dbReference type="GO" id="GO:0007160">
    <property type="term" value="P:cell-matrix adhesion"/>
    <property type="evidence" value="ECO:0007669"/>
    <property type="project" value="TreeGrafter"/>
</dbReference>
<dbReference type="Gene3D" id="2.130.10.130">
    <property type="entry name" value="Integrin alpha, N-terminal"/>
    <property type="match status" value="1"/>
</dbReference>
<comment type="similarity">
    <text evidence="2 13">Belongs to the integrin alpha chain family.</text>
</comment>
<dbReference type="InterPro" id="IPR018184">
    <property type="entry name" value="Integrin_alpha_C_CS"/>
</dbReference>
<name>A0A812DBN6_ACAPH</name>
<gene>
    <name evidence="18" type="ORF">SPHA_50829</name>
</gene>
<dbReference type="InterPro" id="IPR048285">
    <property type="entry name" value="Integrin_alpha_Ig-like_2"/>
</dbReference>
<feature type="region of interest" description="Disordered" evidence="14">
    <location>
        <begin position="620"/>
        <end position="651"/>
    </location>
</feature>
<keyword evidence="5" id="KW-0677">Repeat</keyword>
<dbReference type="InterPro" id="IPR048286">
    <property type="entry name" value="Integrin_alpha_Ig-like_3"/>
</dbReference>
<feature type="domain" description="Integrin alpha third immunoglobulin-like" evidence="17">
    <location>
        <begin position="521"/>
        <end position="741"/>
    </location>
</feature>
<dbReference type="GO" id="GO:0033627">
    <property type="term" value="P:cell adhesion mediated by integrin"/>
    <property type="evidence" value="ECO:0007669"/>
    <property type="project" value="TreeGrafter"/>
</dbReference>
<proteinExistence type="inferred from homology"/>
<evidence type="ECO:0000256" key="9">
    <source>
        <dbReference type="ARBA" id="ARBA00023136"/>
    </source>
</evidence>
<evidence type="ECO:0000259" key="17">
    <source>
        <dbReference type="Pfam" id="PF20806"/>
    </source>
</evidence>
<feature type="domain" description="Integrin alpha first immunoglubulin-like" evidence="15">
    <location>
        <begin position="200"/>
        <end position="366"/>
    </location>
</feature>
<dbReference type="SMART" id="SM00191">
    <property type="entry name" value="Int_alpha"/>
    <property type="match status" value="3"/>
</dbReference>
<evidence type="ECO:0000313" key="18">
    <source>
        <dbReference type="EMBL" id="CAE1295214.1"/>
    </source>
</evidence>
<evidence type="ECO:0000256" key="2">
    <source>
        <dbReference type="ARBA" id="ARBA00008054"/>
    </source>
</evidence>
<dbReference type="GO" id="GO:0008305">
    <property type="term" value="C:integrin complex"/>
    <property type="evidence" value="ECO:0007669"/>
    <property type="project" value="InterPro"/>
</dbReference>
<evidence type="ECO:0000256" key="5">
    <source>
        <dbReference type="ARBA" id="ARBA00022737"/>
    </source>
</evidence>
<dbReference type="Gene3D" id="2.60.40.1460">
    <property type="entry name" value="Integrin domains. Chain A, domain 2"/>
    <property type="match status" value="1"/>
</dbReference>
<dbReference type="PRINTS" id="PR01185">
    <property type="entry name" value="INTEGRINA"/>
</dbReference>
<comment type="caution">
    <text evidence="13">Lacks conserved residue(s) required for the propagation of feature annotation.</text>
</comment>
<dbReference type="GO" id="GO:0009897">
    <property type="term" value="C:external side of plasma membrane"/>
    <property type="evidence" value="ECO:0007669"/>
    <property type="project" value="TreeGrafter"/>
</dbReference>
<evidence type="ECO:0000256" key="12">
    <source>
        <dbReference type="PROSITE-ProRule" id="PRU00803"/>
    </source>
</evidence>
<protein>
    <recommendedName>
        <fullName evidence="20">Integrin alpha-2 domain-containing protein</fullName>
    </recommendedName>
</protein>
<dbReference type="Gene3D" id="1.20.5.930">
    <property type="entry name" value="Bicelle-embedded integrin alpha(iib) transmembrane segment"/>
    <property type="match status" value="1"/>
</dbReference>
<dbReference type="InterPro" id="IPR032695">
    <property type="entry name" value="Integrin_dom_sf"/>
</dbReference>
<keyword evidence="6 13" id="KW-0130">Cell adhesion</keyword>
<sequence>MAIQLLLVVLINLVIIMQLGPHVFSGDQFGSSFGYSVAAVDLNNDGFDDLVVGAPFYLKPKIGGAIYIYMGKPNSLMLATNTKPIKILSRTMNEKECHALQCEHARFGASLANAGDLNQDGFNDLIVGAPYEGNGAIYIFHGSASGIVPKPSQRISATDLSHPFKAFGAALGTGMDVDNNSYPDVLVGAFESDSVALLYSRPIITLKSNITLSPEIIDLNAKNNCPPSISTYLCIEIQICLTYTTQASLPNDAIKIRYKVISEKFDPKVLIVRALFLQPTPGTNYETSGELKLRRKNSENCKKVQAYLRDSFRDKLNPIKFQFSYELMVPKPVRTSSPPDINSYPILDLINSDKTTEERQVEIQKECGSDNQCQSDLVLFAKPVNLTKVNDKDPYVLNNKETNSLQIQFTVTNRGEPAYDTKLFLRIPGNLDYQGVDYSESKQPVDCAAKNKTLILCDRLGNPFLQGTRLSFKVKLQVNDPDSSTNILKLYAKISTTSEEISIDDTTANLTIEVLIMTDIHITGRSSPEQVVYSGEVRGESAVKTEDDIGPAVNHTYEIYNKGPGSVPNSRLTIKWPYELTSSGGHGKHLLYLMQPPQVMEGNVICQHPTIINPASIKFKGQTSDEGTSYSVKRRRRETEPKASEISLTPKARKKSESLSCHDGARCYIIDCHLTNLMAEKSAVIIIRARLWESTLLEDFRSVDEVNIISSASYEIIQDEDIIKQTDDSNDKYDIVTVAIPDIDIAPSKSVPWWVILIAIIVGLAFLICLGFILWKCGFFKRRSRDQLRAYHVIVEKNNFISSFFIFMPVFNACTGALSSFNFFKSVNSCRKCLFNFYFYICLLHVPPPPSSDVHSASSSLHFALATYFFCKDAAHFLSSHSMVAFSLWRSSLAAATNYKTAFRIWSASVTRYGGTQGQSRPARLVRIDPGIREQTVSPLVGR</sequence>
<organism evidence="18 19">
    <name type="scientific">Acanthosepion pharaonis</name>
    <name type="common">Pharaoh cuttlefish</name>
    <name type="synonym">Sepia pharaonis</name>
    <dbReference type="NCBI Taxonomy" id="158019"/>
    <lineage>
        <taxon>Eukaryota</taxon>
        <taxon>Metazoa</taxon>
        <taxon>Spiralia</taxon>
        <taxon>Lophotrochozoa</taxon>
        <taxon>Mollusca</taxon>
        <taxon>Cephalopoda</taxon>
        <taxon>Coleoidea</taxon>
        <taxon>Decapodiformes</taxon>
        <taxon>Sepiida</taxon>
        <taxon>Sepiina</taxon>
        <taxon>Sepiidae</taxon>
        <taxon>Acanthosepion</taxon>
    </lineage>
</organism>
<dbReference type="AlphaFoldDB" id="A0A812DBN6"/>
<dbReference type="InterPro" id="IPR013519">
    <property type="entry name" value="Int_alpha_beta-p"/>
</dbReference>
<dbReference type="InterPro" id="IPR028994">
    <property type="entry name" value="Integrin_alpha_N"/>
</dbReference>
<evidence type="ECO:0000256" key="7">
    <source>
        <dbReference type="ARBA" id="ARBA00022989"/>
    </source>
</evidence>
<dbReference type="PANTHER" id="PTHR23220:SF122">
    <property type="entry name" value="INTEGRIN ALPHA-PS1"/>
    <property type="match status" value="1"/>
</dbReference>
<feature type="domain" description="Integrin alpha second immunoglobulin-like" evidence="16">
    <location>
        <begin position="367"/>
        <end position="514"/>
    </location>
</feature>
<dbReference type="SUPFAM" id="SSF69179">
    <property type="entry name" value="Integrin domains"/>
    <property type="match status" value="3"/>
</dbReference>
<evidence type="ECO:0000256" key="3">
    <source>
        <dbReference type="ARBA" id="ARBA00022692"/>
    </source>
</evidence>
<feature type="signal peptide" evidence="13">
    <location>
        <begin position="1"/>
        <end position="25"/>
    </location>
</feature>
<dbReference type="Pfam" id="PF01839">
    <property type="entry name" value="FG-GAP"/>
    <property type="match status" value="2"/>
</dbReference>
<feature type="transmembrane region" description="Helical" evidence="13">
    <location>
        <begin position="800"/>
        <end position="824"/>
    </location>
</feature>
<keyword evidence="4 13" id="KW-0732">Signal</keyword>
<dbReference type="InterPro" id="IPR000413">
    <property type="entry name" value="Integrin_alpha"/>
</dbReference>
<feature type="repeat" description="FG-GAP" evidence="12">
    <location>
        <begin position="93"/>
        <end position="149"/>
    </location>
</feature>
<dbReference type="EMBL" id="CAHIKZ030003021">
    <property type="protein sequence ID" value="CAE1295214.1"/>
    <property type="molecule type" value="Genomic_DNA"/>
</dbReference>
<evidence type="ECO:0000259" key="15">
    <source>
        <dbReference type="Pfam" id="PF08441"/>
    </source>
</evidence>
<dbReference type="Gene3D" id="2.60.40.1510">
    <property type="entry name" value="ntegrin, alpha v. Chain A, domain 3"/>
    <property type="match status" value="1"/>
</dbReference>